<reference evidence="2" key="1">
    <citation type="submission" date="2019-11" db="UniProtKB">
        <authorList>
            <consortium name="WormBaseParasite"/>
        </authorList>
    </citation>
    <scope>IDENTIFICATION</scope>
</reference>
<sequence length="385" mass="43070">MFSNTCIGVLSGLLCTLIAFYVVSSSVQPLILRSTNRLLIASQVRDNDELRLAEANTQIGRWRLEKRLPLHLTQMFDYGGTHNFLILILTSRHQKVDAFEPYYLTQTSVALVKTLTQSIGREYSGIKKIIPVICVVQHTNDTDSDLHRVEIKRLRQVFGVKTILRPSSEHNGSTSNLCMKSCLSTGLKMYSSTNYVVILEDDYLVTHNFLPALDTFAKRAEKNLLQLLSPSQYLAYDSASSLILTGLYAFASLPAVAAFYLVYSRIGQKFIRCLLGTTLLVIAILLLLNKCVQIVSIELVPSKEKNIMVRGVPIVVPTTLATRLADMYSNEACPPNSTRLNGDIVAHFARRLKYNVLTVNPPAAIHIGMYSQSHIHLNDPLFFPH</sequence>
<keyword evidence="1" id="KW-0472">Membrane</keyword>
<keyword evidence="1" id="KW-0812">Transmembrane</keyword>
<feature type="transmembrane region" description="Helical" evidence="1">
    <location>
        <begin position="242"/>
        <end position="263"/>
    </location>
</feature>
<organism evidence="2">
    <name type="scientific">Mesocestoides corti</name>
    <name type="common">Flatworm</name>
    <dbReference type="NCBI Taxonomy" id="53468"/>
    <lineage>
        <taxon>Eukaryota</taxon>
        <taxon>Metazoa</taxon>
        <taxon>Spiralia</taxon>
        <taxon>Lophotrochozoa</taxon>
        <taxon>Platyhelminthes</taxon>
        <taxon>Cestoda</taxon>
        <taxon>Eucestoda</taxon>
        <taxon>Cyclophyllidea</taxon>
        <taxon>Mesocestoididae</taxon>
        <taxon>Mesocestoides</taxon>
    </lineage>
</organism>
<evidence type="ECO:0000313" key="2">
    <source>
        <dbReference type="WBParaSite" id="MCU_009936-RA"/>
    </source>
</evidence>
<evidence type="ECO:0000256" key="1">
    <source>
        <dbReference type="SAM" id="Phobius"/>
    </source>
</evidence>
<dbReference type="AlphaFoldDB" id="A0A5K3FTR2"/>
<proteinExistence type="predicted"/>
<dbReference type="WBParaSite" id="MCU_009936-RA">
    <property type="protein sequence ID" value="MCU_009936-RA"/>
    <property type="gene ID" value="MCU_009936"/>
</dbReference>
<feature type="transmembrane region" description="Helical" evidence="1">
    <location>
        <begin position="270"/>
        <end position="288"/>
    </location>
</feature>
<name>A0A5K3FTR2_MESCO</name>
<accession>A0A5K3FTR2</accession>
<keyword evidence="1" id="KW-1133">Transmembrane helix</keyword>
<protein>
    <submittedName>
        <fullName evidence="2">Transmembrane protein</fullName>
    </submittedName>
</protein>